<feature type="signal peptide" evidence="10">
    <location>
        <begin position="1"/>
        <end position="25"/>
    </location>
</feature>
<dbReference type="PROSITE" id="PS51257">
    <property type="entry name" value="PROKAR_LIPOPROTEIN"/>
    <property type="match status" value="1"/>
</dbReference>
<dbReference type="PANTHER" id="PTHR30614">
    <property type="entry name" value="MEMBRANE COMPONENT OF AMINO ACID ABC TRANSPORTER"/>
    <property type="match status" value="1"/>
</dbReference>
<sequence length="497" mass="54580">MKRKAKLICTIMLLICFVIGGCANQADGEKKIIKVGTNAEFPPFEYINDEGEVDGFDMAIMRAIGEEMGYEIEIVNMEFKSLAASLKTGALDAVAAGMTVTEERKQTVDFSNSYYGAVQSIVFRKDHAVSSLAELNGKRIAVQEGTTGDILVTPAEDNEVITDSSTEVKRFKKGADAIVELKNGGVDAVVIDSSPAHSFVAANQEDLTYLDLTDTEEFYAIAVGKGNQELLDDINEGLEIIQNNGVFDQIVDEYINGNTVNARQTSNNPIMQVIYDCKYVFIDTNGYQLLLQGLGVTIGISLAAVCLGIILGFVIALMKLTETRKKRKTVLSVIANIYINILRGTPVMVQLLIMYMIVFRSNMAYLAAILTFGINSGAYVAENIRAGIMAVDNGQMEGGRSLGFTYSQTMRYIILPQAIKNAFPALGNEFITLLKETSIVGYVAIQDLTKAADFIISRTYEAFYPLIAIAIIYFVLVWGLTQLLATVERRMRQSDLR</sequence>
<dbReference type="Gene3D" id="3.40.190.10">
    <property type="entry name" value="Periplasmic binding protein-like II"/>
    <property type="match status" value="2"/>
</dbReference>
<dbReference type="NCBIfam" id="TIGR01726">
    <property type="entry name" value="HEQRo_perm_3TM"/>
    <property type="match status" value="1"/>
</dbReference>
<keyword evidence="3 9" id="KW-0813">Transport</keyword>
<dbReference type="InterPro" id="IPR010065">
    <property type="entry name" value="AA_ABC_transptr_permease_3TM"/>
</dbReference>
<evidence type="ECO:0000256" key="9">
    <source>
        <dbReference type="RuleBase" id="RU363032"/>
    </source>
</evidence>
<feature type="transmembrane region" description="Helical" evidence="9">
    <location>
        <begin position="463"/>
        <end position="485"/>
    </location>
</feature>
<feature type="transmembrane region" description="Helical" evidence="9">
    <location>
        <begin position="330"/>
        <end position="357"/>
    </location>
</feature>
<keyword evidence="6" id="KW-0029">Amino-acid transport</keyword>
<keyword evidence="8 9" id="KW-0472">Membrane</keyword>
<dbReference type="SMART" id="SM00062">
    <property type="entry name" value="PBPb"/>
    <property type="match status" value="1"/>
</dbReference>
<name>A0A9D1EGP5_9FIRM</name>
<feature type="transmembrane region" description="Helical" evidence="9">
    <location>
        <begin position="363"/>
        <end position="381"/>
    </location>
</feature>
<evidence type="ECO:0000256" key="2">
    <source>
        <dbReference type="ARBA" id="ARBA00010072"/>
    </source>
</evidence>
<evidence type="ECO:0000256" key="7">
    <source>
        <dbReference type="ARBA" id="ARBA00022989"/>
    </source>
</evidence>
<dbReference type="InterPro" id="IPR000515">
    <property type="entry name" value="MetI-like"/>
</dbReference>
<dbReference type="Pfam" id="PF00497">
    <property type="entry name" value="SBP_bac_3"/>
    <property type="match status" value="1"/>
</dbReference>
<gene>
    <name evidence="12" type="ORF">IAC96_11840</name>
</gene>
<dbReference type="InterPro" id="IPR035906">
    <property type="entry name" value="MetI-like_sf"/>
</dbReference>
<feature type="transmembrane region" description="Helical" evidence="9">
    <location>
        <begin position="289"/>
        <end position="318"/>
    </location>
</feature>
<comment type="similarity">
    <text evidence="2">Belongs to the binding-protein-dependent transport system permease family. HisMQ subfamily.</text>
</comment>
<dbReference type="InterPro" id="IPR043429">
    <property type="entry name" value="ArtM/GltK/GlnP/TcyL/YhdX-like"/>
</dbReference>
<protein>
    <submittedName>
        <fullName evidence="12">ABC transporter permease subunit</fullName>
    </submittedName>
</protein>
<organism evidence="12 13">
    <name type="scientific">Candidatus Fimimorpha faecalis</name>
    <dbReference type="NCBI Taxonomy" id="2840824"/>
    <lineage>
        <taxon>Bacteria</taxon>
        <taxon>Bacillati</taxon>
        <taxon>Bacillota</taxon>
        <taxon>Clostridia</taxon>
        <taxon>Eubacteriales</taxon>
        <taxon>Candidatus Fimimorpha</taxon>
    </lineage>
</organism>
<evidence type="ECO:0000256" key="10">
    <source>
        <dbReference type="SAM" id="SignalP"/>
    </source>
</evidence>
<evidence type="ECO:0000313" key="13">
    <source>
        <dbReference type="Proteomes" id="UP000824201"/>
    </source>
</evidence>
<keyword evidence="10" id="KW-0732">Signal</keyword>
<comment type="subcellular location">
    <subcellularLocation>
        <location evidence="1 9">Cell membrane</location>
        <topology evidence="1 9">Multi-pass membrane protein</topology>
    </subcellularLocation>
</comment>
<dbReference type="Proteomes" id="UP000824201">
    <property type="component" value="Unassembled WGS sequence"/>
</dbReference>
<feature type="domain" description="ABC transmembrane type-1" evidence="11">
    <location>
        <begin position="294"/>
        <end position="484"/>
    </location>
</feature>
<dbReference type="SUPFAM" id="SSF161098">
    <property type="entry name" value="MetI-like"/>
    <property type="match status" value="1"/>
</dbReference>
<reference evidence="12" key="2">
    <citation type="journal article" date="2021" name="PeerJ">
        <title>Extensive microbial diversity within the chicken gut microbiome revealed by metagenomics and culture.</title>
        <authorList>
            <person name="Gilroy R."/>
            <person name="Ravi A."/>
            <person name="Getino M."/>
            <person name="Pursley I."/>
            <person name="Horton D.L."/>
            <person name="Alikhan N.F."/>
            <person name="Baker D."/>
            <person name="Gharbi K."/>
            <person name="Hall N."/>
            <person name="Watson M."/>
            <person name="Adriaenssens E.M."/>
            <person name="Foster-Nyarko E."/>
            <person name="Jarju S."/>
            <person name="Secka A."/>
            <person name="Antonio M."/>
            <person name="Oren A."/>
            <person name="Chaudhuri R.R."/>
            <person name="La Ragione R."/>
            <person name="Hildebrand F."/>
            <person name="Pallen M.J."/>
        </authorList>
    </citation>
    <scope>NUCLEOTIDE SEQUENCE</scope>
    <source>
        <strain evidence="12">ChiW13-3771</strain>
    </source>
</reference>
<evidence type="ECO:0000256" key="6">
    <source>
        <dbReference type="ARBA" id="ARBA00022970"/>
    </source>
</evidence>
<dbReference type="PROSITE" id="PS50928">
    <property type="entry name" value="ABC_TM1"/>
    <property type="match status" value="1"/>
</dbReference>
<accession>A0A9D1EGP5</accession>
<reference evidence="12" key="1">
    <citation type="submission" date="2020-10" db="EMBL/GenBank/DDBJ databases">
        <authorList>
            <person name="Gilroy R."/>
        </authorList>
    </citation>
    <scope>NUCLEOTIDE SEQUENCE</scope>
    <source>
        <strain evidence="12">ChiW13-3771</strain>
    </source>
</reference>
<dbReference type="GO" id="GO:0043190">
    <property type="term" value="C:ATP-binding cassette (ABC) transporter complex"/>
    <property type="evidence" value="ECO:0007669"/>
    <property type="project" value="InterPro"/>
</dbReference>
<dbReference type="Pfam" id="PF00528">
    <property type="entry name" value="BPD_transp_1"/>
    <property type="match status" value="1"/>
</dbReference>
<comment type="caution">
    <text evidence="12">The sequence shown here is derived from an EMBL/GenBank/DDBJ whole genome shotgun (WGS) entry which is preliminary data.</text>
</comment>
<evidence type="ECO:0000256" key="5">
    <source>
        <dbReference type="ARBA" id="ARBA00022692"/>
    </source>
</evidence>
<feature type="chain" id="PRO_5039423605" evidence="10">
    <location>
        <begin position="26"/>
        <end position="497"/>
    </location>
</feature>
<dbReference type="CDD" id="cd13624">
    <property type="entry name" value="PBP2_Arg_Lys_His"/>
    <property type="match status" value="1"/>
</dbReference>
<evidence type="ECO:0000256" key="3">
    <source>
        <dbReference type="ARBA" id="ARBA00022448"/>
    </source>
</evidence>
<dbReference type="Gene3D" id="1.10.3720.10">
    <property type="entry name" value="MetI-like"/>
    <property type="match status" value="1"/>
</dbReference>
<keyword evidence="4" id="KW-1003">Cell membrane</keyword>
<dbReference type="AlphaFoldDB" id="A0A9D1EGP5"/>
<keyword evidence="7 9" id="KW-1133">Transmembrane helix</keyword>
<dbReference type="GO" id="GO:0006865">
    <property type="term" value="P:amino acid transport"/>
    <property type="evidence" value="ECO:0007669"/>
    <property type="project" value="UniProtKB-KW"/>
</dbReference>
<evidence type="ECO:0000313" key="12">
    <source>
        <dbReference type="EMBL" id="HIR89628.1"/>
    </source>
</evidence>
<evidence type="ECO:0000256" key="1">
    <source>
        <dbReference type="ARBA" id="ARBA00004651"/>
    </source>
</evidence>
<dbReference type="EMBL" id="DVHN01000159">
    <property type="protein sequence ID" value="HIR89628.1"/>
    <property type="molecule type" value="Genomic_DNA"/>
</dbReference>
<dbReference type="PANTHER" id="PTHR30614:SF20">
    <property type="entry name" value="GLUTAMINE TRANSPORT SYSTEM PERMEASE PROTEIN GLNP"/>
    <property type="match status" value="1"/>
</dbReference>
<dbReference type="GO" id="GO:0022857">
    <property type="term" value="F:transmembrane transporter activity"/>
    <property type="evidence" value="ECO:0007669"/>
    <property type="project" value="InterPro"/>
</dbReference>
<dbReference type="FunFam" id="1.10.3720.10:FF:000033">
    <property type="entry name" value="Polar amino acid ABC transporter permease"/>
    <property type="match status" value="1"/>
</dbReference>
<dbReference type="SUPFAM" id="SSF53850">
    <property type="entry name" value="Periplasmic binding protein-like II"/>
    <property type="match status" value="1"/>
</dbReference>
<evidence type="ECO:0000256" key="8">
    <source>
        <dbReference type="ARBA" id="ARBA00023136"/>
    </source>
</evidence>
<keyword evidence="5 9" id="KW-0812">Transmembrane</keyword>
<evidence type="ECO:0000256" key="4">
    <source>
        <dbReference type="ARBA" id="ARBA00022475"/>
    </source>
</evidence>
<proteinExistence type="inferred from homology"/>
<evidence type="ECO:0000259" key="11">
    <source>
        <dbReference type="PROSITE" id="PS50928"/>
    </source>
</evidence>
<dbReference type="InterPro" id="IPR001638">
    <property type="entry name" value="Solute-binding_3/MltF_N"/>
</dbReference>
<dbReference type="CDD" id="cd06261">
    <property type="entry name" value="TM_PBP2"/>
    <property type="match status" value="1"/>
</dbReference>